<gene>
    <name evidence="7" type="primary">flgK</name>
    <name evidence="11" type="ORF">SAMN05216431_1055</name>
</gene>
<evidence type="ECO:0000256" key="2">
    <source>
        <dbReference type="ARBA" id="ARBA00004613"/>
    </source>
</evidence>
<sequence length="523" mass="55477">MSGLFGALGTATSGLSANQVALQTSAHNIANTNTDGYSRQRVHMTTKPPYVVAGTGSIGTGVNVTEITRDVDDFVRSQIRAANSKYQYNTQKSDTLGQLEDILNEPSDDGVVTSLNTLMDSWQKLAENPELGTSKTLVVENANSFVDTVHQMATSVAQLKKDAVSSLEKSVLDFNEDVSQLSDLNEKIFAESASGETPNDLLDQRDSLLKSMSGLVNISTTFDSYGRTTVSLDNQTILNYVGTTHNTLSVVTGSDASGNAVVSVGGDSTAASESLGQSADLGQVLLTTTDADGNNTYTEITTSEGDMGGYQASTTEIQEHMDELNDFVAKVAKVTNIVMTDGASQTENDGTAKSGVFFTLGSDSSQYALNFAVNSTLQDDPSKLVAGVADSNGDIAAGDGSRALAVAWAMKTKFATPVSDSDLSTYDTSTMKFTENQDGQTFAETFNNIVTKNGISKQKADNMASAQKTVLEDLERKDQSVSGVNLNEEMSDVIKFQQGFQANARVLSVISEMLDTLVNKTGV</sequence>
<dbReference type="SUPFAM" id="SSF64518">
    <property type="entry name" value="Phase 1 flagellin"/>
    <property type="match status" value="1"/>
</dbReference>
<evidence type="ECO:0000313" key="11">
    <source>
        <dbReference type="EMBL" id="SEM59666.1"/>
    </source>
</evidence>
<keyword evidence="11" id="KW-0966">Cell projection</keyword>
<dbReference type="PRINTS" id="PR01005">
    <property type="entry name" value="FLGHOOKAP1"/>
</dbReference>
<reference evidence="11 12" key="1">
    <citation type="submission" date="2016-10" db="EMBL/GenBank/DDBJ databases">
        <authorList>
            <person name="Varghese N."/>
            <person name="Submissions S."/>
        </authorList>
    </citation>
    <scope>NUCLEOTIDE SEQUENCE [LARGE SCALE GENOMIC DNA]</scope>
    <source>
        <strain evidence="11 12">WC1T17</strain>
    </source>
</reference>
<keyword evidence="5 7" id="KW-0964">Secreted</keyword>
<evidence type="ECO:0000256" key="4">
    <source>
        <dbReference type="ARBA" id="ARBA00016244"/>
    </source>
</evidence>
<evidence type="ECO:0000256" key="6">
    <source>
        <dbReference type="ARBA" id="ARBA00023143"/>
    </source>
</evidence>
<comment type="caution">
    <text evidence="11">The sequence shown here is derived from an EMBL/GenBank/DDBJ whole genome shotgun (WGS) entry which is preliminary data.</text>
</comment>
<comment type="subcellular location">
    <subcellularLocation>
        <location evidence="1 7">Bacterial flagellum</location>
    </subcellularLocation>
    <subcellularLocation>
        <location evidence="2 7">Secreted</location>
    </subcellularLocation>
</comment>
<evidence type="ECO:0000259" key="8">
    <source>
        <dbReference type="Pfam" id="PF00460"/>
    </source>
</evidence>
<evidence type="ECO:0000259" key="9">
    <source>
        <dbReference type="Pfam" id="PF06429"/>
    </source>
</evidence>
<evidence type="ECO:0000259" key="10">
    <source>
        <dbReference type="Pfam" id="PF22638"/>
    </source>
</evidence>
<dbReference type="Proteomes" id="UP000182089">
    <property type="component" value="Unassembled WGS sequence"/>
</dbReference>
<feature type="domain" description="Flagellar basal body rod protein N-terminal" evidence="8">
    <location>
        <begin position="10"/>
        <end position="37"/>
    </location>
</feature>
<keyword evidence="11" id="KW-0969">Cilium</keyword>
<dbReference type="InterPro" id="IPR002371">
    <property type="entry name" value="FlgK"/>
</dbReference>
<evidence type="ECO:0000256" key="7">
    <source>
        <dbReference type="RuleBase" id="RU362065"/>
    </source>
</evidence>
<dbReference type="InterPro" id="IPR001444">
    <property type="entry name" value="Flag_bb_rod_N"/>
</dbReference>
<dbReference type="EMBL" id="FOCC01000005">
    <property type="protein sequence ID" value="SEM59666.1"/>
    <property type="molecule type" value="Genomic_DNA"/>
</dbReference>
<accession>A0ABY1AB00</accession>
<feature type="domain" description="Flagellar hook-associated protein FlgK helical" evidence="10">
    <location>
        <begin position="96"/>
        <end position="351"/>
    </location>
</feature>
<dbReference type="Pfam" id="PF22638">
    <property type="entry name" value="FlgK_D1"/>
    <property type="match status" value="1"/>
</dbReference>
<evidence type="ECO:0000313" key="12">
    <source>
        <dbReference type="Proteomes" id="UP000182089"/>
    </source>
</evidence>
<dbReference type="PANTHER" id="PTHR30033">
    <property type="entry name" value="FLAGELLAR HOOK-ASSOCIATED PROTEIN 1"/>
    <property type="match status" value="1"/>
</dbReference>
<dbReference type="InterPro" id="IPR053927">
    <property type="entry name" value="FlgK_helical"/>
</dbReference>
<evidence type="ECO:0000256" key="1">
    <source>
        <dbReference type="ARBA" id="ARBA00004365"/>
    </source>
</evidence>
<evidence type="ECO:0000256" key="5">
    <source>
        <dbReference type="ARBA" id="ARBA00022525"/>
    </source>
</evidence>
<proteinExistence type="inferred from homology"/>
<evidence type="ECO:0000256" key="3">
    <source>
        <dbReference type="ARBA" id="ARBA00009677"/>
    </source>
</evidence>
<name>A0ABY1AB00_9LACO</name>
<protein>
    <recommendedName>
        <fullName evidence="4 7">Flagellar hook-associated protein 1</fullName>
        <shortName evidence="7">HAP1</shortName>
    </recommendedName>
</protein>
<dbReference type="Pfam" id="PF00460">
    <property type="entry name" value="Flg_bb_rod"/>
    <property type="match status" value="1"/>
</dbReference>
<dbReference type="InterPro" id="IPR010930">
    <property type="entry name" value="Flg_bb/hook_C_dom"/>
</dbReference>
<dbReference type="Pfam" id="PF06429">
    <property type="entry name" value="Flg_bbr_C"/>
    <property type="match status" value="1"/>
</dbReference>
<dbReference type="PANTHER" id="PTHR30033:SF1">
    <property type="entry name" value="FLAGELLAR HOOK-ASSOCIATED PROTEIN 1"/>
    <property type="match status" value="1"/>
</dbReference>
<keyword evidence="11" id="KW-0282">Flagellum</keyword>
<comment type="similarity">
    <text evidence="3 7">Belongs to the flagella basal body rod proteins family.</text>
</comment>
<feature type="domain" description="Flagellar basal-body/hook protein C-terminal" evidence="9">
    <location>
        <begin position="481"/>
        <end position="519"/>
    </location>
</feature>
<keyword evidence="6 7" id="KW-0975">Bacterial flagellum</keyword>
<dbReference type="NCBIfam" id="TIGR02492">
    <property type="entry name" value="flgK_ends"/>
    <property type="match status" value="1"/>
</dbReference>
<organism evidence="11 12">
    <name type="scientific">Ligilactobacillus ruminis</name>
    <dbReference type="NCBI Taxonomy" id="1623"/>
    <lineage>
        <taxon>Bacteria</taxon>
        <taxon>Bacillati</taxon>
        <taxon>Bacillota</taxon>
        <taxon>Bacilli</taxon>
        <taxon>Lactobacillales</taxon>
        <taxon>Lactobacillaceae</taxon>
        <taxon>Ligilactobacillus</taxon>
    </lineage>
</organism>